<protein>
    <submittedName>
        <fullName evidence="2">GCN5-related N-acetyltransferase</fullName>
    </submittedName>
</protein>
<accession>A0A0K8PPN0</accession>
<proteinExistence type="predicted"/>
<keyword evidence="1" id="KW-1133">Transmembrane helix</keyword>
<dbReference type="PATRIC" id="fig|146537.3.peg.4970"/>
<reference evidence="2" key="1">
    <citation type="journal article" date="2015" name="Genome Announc.">
        <title>Draft Genome Sequence of Thiostrepton-Producing Streptomyces azureus ATCC 14921.</title>
        <authorList>
            <person name="Sakihara K."/>
            <person name="Maeda J."/>
            <person name="Tashiro K."/>
            <person name="Fujino Y."/>
            <person name="Kuhara S."/>
            <person name="Ohshima T."/>
            <person name="Ogata S."/>
            <person name="Doi K."/>
        </authorList>
    </citation>
    <scope>NUCLEOTIDE SEQUENCE [LARGE SCALE GENOMIC DNA]</scope>
    <source>
        <strain evidence="2">ATCC14921</strain>
    </source>
</reference>
<feature type="transmembrane region" description="Helical" evidence="1">
    <location>
        <begin position="63"/>
        <end position="83"/>
    </location>
</feature>
<organism evidence="2 3">
    <name type="scientific">Streptomyces azureus</name>
    <dbReference type="NCBI Taxonomy" id="146537"/>
    <lineage>
        <taxon>Bacteria</taxon>
        <taxon>Bacillati</taxon>
        <taxon>Actinomycetota</taxon>
        <taxon>Actinomycetes</taxon>
        <taxon>Kitasatosporales</taxon>
        <taxon>Streptomycetaceae</taxon>
        <taxon>Streptomyces</taxon>
    </lineage>
</organism>
<keyword evidence="2" id="KW-0808">Transferase</keyword>
<evidence type="ECO:0000313" key="2">
    <source>
        <dbReference type="EMBL" id="GAP49860.1"/>
    </source>
</evidence>
<dbReference type="GO" id="GO:0016740">
    <property type="term" value="F:transferase activity"/>
    <property type="evidence" value="ECO:0007669"/>
    <property type="project" value="UniProtKB-KW"/>
</dbReference>
<keyword evidence="1" id="KW-0812">Transmembrane</keyword>
<feature type="transmembrane region" description="Helical" evidence="1">
    <location>
        <begin position="6"/>
        <end position="24"/>
    </location>
</feature>
<dbReference type="EMBL" id="DF968316">
    <property type="protein sequence ID" value="GAP49860.1"/>
    <property type="molecule type" value="Genomic_DNA"/>
</dbReference>
<name>A0A0K8PPN0_STRAJ</name>
<dbReference type="AlphaFoldDB" id="A0A0K8PPN0"/>
<feature type="transmembrane region" description="Helical" evidence="1">
    <location>
        <begin position="36"/>
        <end position="57"/>
    </location>
</feature>
<dbReference type="Proteomes" id="UP000053859">
    <property type="component" value="Unassembled WGS sequence"/>
</dbReference>
<keyword evidence="1" id="KW-0472">Membrane</keyword>
<evidence type="ECO:0000313" key="3">
    <source>
        <dbReference type="Proteomes" id="UP000053859"/>
    </source>
</evidence>
<gene>
    <name evidence="2" type="ORF">SAZU_4722</name>
</gene>
<sequence>MNGAGSLLPVVVVVAALMIRAAIAELRRPGSVRQQWACATSGPATAAGLVAAVAVAATGWSQAGAAALAWAVLAGALVAILVGRPTDRS</sequence>
<dbReference type="RefSeq" id="WP_059419916.1">
    <property type="nucleotide sequence ID" value="NZ_DF968316.1"/>
</dbReference>
<evidence type="ECO:0000256" key="1">
    <source>
        <dbReference type="SAM" id="Phobius"/>
    </source>
</evidence>
<keyword evidence="3" id="KW-1185">Reference proteome</keyword>